<evidence type="ECO:0000313" key="9">
    <source>
        <dbReference type="Proteomes" id="UP000176204"/>
    </source>
</evidence>
<evidence type="ECO:0000313" key="8">
    <source>
        <dbReference type="EMBL" id="SEH78299.1"/>
    </source>
</evidence>
<dbReference type="OrthoDB" id="9761531at2"/>
<dbReference type="Pfam" id="PF03772">
    <property type="entry name" value="Competence"/>
    <property type="match status" value="1"/>
</dbReference>
<feature type="transmembrane region" description="Helical" evidence="6">
    <location>
        <begin position="274"/>
        <end position="306"/>
    </location>
</feature>
<dbReference type="InterPro" id="IPR052159">
    <property type="entry name" value="Competence_DNA_uptake"/>
</dbReference>
<dbReference type="InterPro" id="IPR036866">
    <property type="entry name" value="RibonucZ/Hydroxyglut_hydro"/>
</dbReference>
<keyword evidence="5 6" id="KW-0472">Membrane</keyword>
<feature type="transmembrane region" description="Helical" evidence="6">
    <location>
        <begin position="313"/>
        <end position="331"/>
    </location>
</feature>
<evidence type="ECO:0000256" key="2">
    <source>
        <dbReference type="ARBA" id="ARBA00022475"/>
    </source>
</evidence>
<evidence type="ECO:0000259" key="7">
    <source>
        <dbReference type="Pfam" id="PF03772"/>
    </source>
</evidence>
<feature type="transmembrane region" description="Helical" evidence="6">
    <location>
        <begin position="31"/>
        <end position="55"/>
    </location>
</feature>
<feature type="transmembrane region" description="Helical" evidence="6">
    <location>
        <begin position="241"/>
        <end position="262"/>
    </location>
</feature>
<dbReference type="EMBL" id="LT629973">
    <property type="protein sequence ID" value="SEH78299.1"/>
    <property type="molecule type" value="Genomic_DNA"/>
</dbReference>
<evidence type="ECO:0000256" key="5">
    <source>
        <dbReference type="ARBA" id="ARBA00023136"/>
    </source>
</evidence>
<evidence type="ECO:0000256" key="4">
    <source>
        <dbReference type="ARBA" id="ARBA00022989"/>
    </source>
</evidence>
<proteinExistence type="predicted"/>
<comment type="subcellular location">
    <subcellularLocation>
        <location evidence="1">Cell membrane</location>
        <topology evidence="1">Multi-pass membrane protein</topology>
    </subcellularLocation>
</comment>
<evidence type="ECO:0000256" key="6">
    <source>
        <dbReference type="SAM" id="Phobius"/>
    </source>
</evidence>
<feature type="transmembrane region" description="Helical" evidence="6">
    <location>
        <begin position="343"/>
        <end position="363"/>
    </location>
</feature>
<dbReference type="InterPro" id="IPR004477">
    <property type="entry name" value="ComEC_N"/>
</dbReference>
<feature type="transmembrane region" description="Helical" evidence="6">
    <location>
        <begin position="422"/>
        <end position="449"/>
    </location>
</feature>
<name>A0A1C7PAL0_9BACT</name>
<protein>
    <submittedName>
        <fullName evidence="8">Competence protein</fullName>
    </submittedName>
</protein>
<gene>
    <name evidence="8" type="ORF">PYTT_0709</name>
</gene>
<dbReference type="SUPFAM" id="SSF56281">
    <property type="entry name" value="Metallo-hydrolase/oxidoreductase"/>
    <property type="match status" value="1"/>
</dbReference>
<accession>A0A1C7PAL0</accession>
<dbReference type="PANTHER" id="PTHR30619">
    <property type="entry name" value="DNA INTERNALIZATION/COMPETENCE PROTEIN COMEC/REC2"/>
    <property type="match status" value="1"/>
</dbReference>
<dbReference type="PATRIC" id="fig|1679444.3.peg.981"/>
<dbReference type="AlphaFoldDB" id="A0A1C7PAL0"/>
<organism evidence="8 9">
    <name type="scientific">Akkermansia glycaniphila</name>
    <dbReference type="NCBI Taxonomy" id="1679444"/>
    <lineage>
        <taxon>Bacteria</taxon>
        <taxon>Pseudomonadati</taxon>
        <taxon>Verrucomicrobiota</taxon>
        <taxon>Verrucomicrobiia</taxon>
        <taxon>Verrucomicrobiales</taxon>
        <taxon>Akkermansiaceae</taxon>
        <taxon>Akkermansia</taxon>
    </lineage>
</organism>
<feature type="transmembrane region" description="Helical" evidence="6">
    <location>
        <begin position="384"/>
        <end position="410"/>
    </location>
</feature>
<dbReference type="RefSeq" id="WP_067776862.1">
    <property type="nucleotide sequence ID" value="NZ_LIGX01000032.1"/>
</dbReference>
<keyword evidence="3 6" id="KW-0812">Transmembrane</keyword>
<dbReference type="STRING" id="1679444.PYTT_0709"/>
<keyword evidence="2" id="KW-1003">Cell membrane</keyword>
<sequence length="700" mass="75965">MNRIPAFLSGGAIAGLRRLLAASPLFPPLLAVIGILAGGWGWYLAIAALLATALARQWKTLLLLALASAYAGWKYHQEETRIQLLRDTWHQTPPSIRHIEGTVIRSREHSAILETTGGDAIELLLPETISMQEGERWNIRGLPADFPPPPLPGLFDRSAWLGTLGVACRLRVIEAYRQPPASWQQRLLTASRECRRTISSLLMSGAPPDDPAAQFIAALLLGDKEHADTEIIENFRRSGCLHAFAVSGLHVGIIALLLGGLLRLCHCSPFTKNILLLLLLGGYIFVTGMPVSAVRAYLMIAAFLLARLLQRDYRLLNIWSFAALALLLWNPRYLFQPGFQLSFAVYAAICAGACWSRTCRGWFEPDDYIPFRLMTGTERLRQRWGRSACGLFIVSVCAWLAALPLCIFHFHAVSTWGIAANILLAPLLPVVMGLGVAALCLSWCPAALLGINWLNRHIADLTLQGIAALSGLPAAYIPATSSMPQDSIVIMTFTHGSHACLLGNPGLLIDCGTADNARWTVAPVLFHLTGTPGLFLATHAHARQTGGAETIRQAHPGIISIDSSHLPPGGITATTPAGTYTIIPASPQLPHADADDETPIVLWETGKHRTLYIGDASLRSLLRLPSHILRADTVILGRHTRHPADDIEWLRATGASRIIMASGSTGGAPMQEEPSPAVMEILPARSIHFTRADTPTNLPE</sequence>
<reference evidence="9" key="1">
    <citation type="submission" date="2016-09" db="EMBL/GenBank/DDBJ databases">
        <authorList>
            <person name="Koehorst J."/>
        </authorList>
    </citation>
    <scope>NUCLEOTIDE SEQUENCE [LARGE SCALE GENOMIC DNA]</scope>
</reference>
<dbReference type="PANTHER" id="PTHR30619:SF1">
    <property type="entry name" value="RECOMBINATION PROTEIN 2"/>
    <property type="match status" value="1"/>
</dbReference>
<dbReference type="KEGG" id="agl:PYTT_0709"/>
<dbReference type="GO" id="GO:0005886">
    <property type="term" value="C:plasma membrane"/>
    <property type="evidence" value="ECO:0007669"/>
    <property type="project" value="UniProtKB-SubCell"/>
</dbReference>
<keyword evidence="4 6" id="KW-1133">Transmembrane helix</keyword>
<dbReference type="NCBIfam" id="TIGR00360">
    <property type="entry name" value="ComEC_N-term"/>
    <property type="match status" value="1"/>
</dbReference>
<keyword evidence="9" id="KW-1185">Reference proteome</keyword>
<feature type="domain" description="ComEC/Rec2-related protein" evidence="7">
    <location>
        <begin position="219"/>
        <end position="492"/>
    </location>
</feature>
<evidence type="ECO:0000256" key="1">
    <source>
        <dbReference type="ARBA" id="ARBA00004651"/>
    </source>
</evidence>
<evidence type="ECO:0000256" key="3">
    <source>
        <dbReference type="ARBA" id="ARBA00022692"/>
    </source>
</evidence>
<dbReference type="Proteomes" id="UP000176204">
    <property type="component" value="Chromosome I"/>
</dbReference>